<dbReference type="AlphaFoldDB" id="A0A9P8T490"/>
<evidence type="ECO:0000313" key="2">
    <source>
        <dbReference type="Proteomes" id="UP000769157"/>
    </source>
</evidence>
<accession>A0A9P8T490</accession>
<name>A0A9P8T490_9ASCO</name>
<gene>
    <name evidence="1" type="ORF">OGAPHI_003876</name>
</gene>
<comment type="caution">
    <text evidence="1">The sequence shown here is derived from an EMBL/GenBank/DDBJ whole genome shotgun (WGS) entry which is preliminary data.</text>
</comment>
<organism evidence="1 2">
    <name type="scientific">Ogataea philodendri</name>
    <dbReference type="NCBI Taxonomy" id="1378263"/>
    <lineage>
        <taxon>Eukaryota</taxon>
        <taxon>Fungi</taxon>
        <taxon>Dikarya</taxon>
        <taxon>Ascomycota</taxon>
        <taxon>Saccharomycotina</taxon>
        <taxon>Pichiomycetes</taxon>
        <taxon>Pichiales</taxon>
        <taxon>Pichiaceae</taxon>
        <taxon>Ogataea</taxon>
    </lineage>
</organism>
<proteinExistence type="predicted"/>
<protein>
    <submittedName>
        <fullName evidence="1">Uncharacterized protein</fullName>
    </submittedName>
</protein>
<dbReference type="EMBL" id="JAEUBE010000295">
    <property type="protein sequence ID" value="KAH3665688.1"/>
    <property type="molecule type" value="Genomic_DNA"/>
</dbReference>
<sequence length="113" mass="12845">MPKLGVSSLNPSNGSRELDVTNLRNLERIELSNSSSSSNRSITVWSFIEKPPKAVFFLRSSMLISRSPPEINLATSYWLKNDSHLGLMICDKPSMKYRDWIAIDWSILNLAMQ</sequence>
<evidence type="ECO:0000313" key="1">
    <source>
        <dbReference type="EMBL" id="KAH3665688.1"/>
    </source>
</evidence>
<dbReference type="Proteomes" id="UP000769157">
    <property type="component" value="Unassembled WGS sequence"/>
</dbReference>
<reference evidence="1" key="2">
    <citation type="submission" date="2021-01" db="EMBL/GenBank/DDBJ databases">
        <authorList>
            <person name="Schikora-Tamarit M.A."/>
        </authorList>
    </citation>
    <scope>NUCLEOTIDE SEQUENCE</scope>
    <source>
        <strain evidence="1">CBS6075</strain>
    </source>
</reference>
<dbReference type="RefSeq" id="XP_046060892.1">
    <property type="nucleotide sequence ID" value="XM_046204893.1"/>
</dbReference>
<keyword evidence="2" id="KW-1185">Reference proteome</keyword>
<reference evidence="1" key="1">
    <citation type="journal article" date="2021" name="Open Biol.">
        <title>Shared evolutionary footprints suggest mitochondrial oxidative damage underlies multiple complex I losses in fungi.</title>
        <authorList>
            <person name="Schikora-Tamarit M.A."/>
            <person name="Marcet-Houben M."/>
            <person name="Nosek J."/>
            <person name="Gabaldon T."/>
        </authorList>
    </citation>
    <scope>NUCLEOTIDE SEQUENCE</scope>
    <source>
        <strain evidence="1">CBS6075</strain>
    </source>
</reference>
<dbReference type="GeneID" id="70235841"/>